<gene>
    <name evidence="1" type="ORF">SFRICE_013839</name>
</gene>
<protein>
    <submittedName>
        <fullName evidence="1">SFRICE_013839</fullName>
    </submittedName>
</protein>
<dbReference type="EMBL" id="ODYU01004128">
    <property type="protein sequence ID" value="SOQ43675.1"/>
    <property type="molecule type" value="Genomic_DNA"/>
</dbReference>
<accession>A0A2H1VS59</accession>
<sequence>MIFFATNLTEPETFPTNAKPRNSVRVFWSYSVRKENPTYFYIIDIIDNKLQILQPRAQPMSWEPRGVVDECGVV</sequence>
<evidence type="ECO:0000313" key="1">
    <source>
        <dbReference type="EMBL" id="SOQ43675.1"/>
    </source>
</evidence>
<organism evidence="1">
    <name type="scientific">Spodoptera frugiperda</name>
    <name type="common">Fall armyworm</name>
    <dbReference type="NCBI Taxonomy" id="7108"/>
    <lineage>
        <taxon>Eukaryota</taxon>
        <taxon>Metazoa</taxon>
        <taxon>Ecdysozoa</taxon>
        <taxon>Arthropoda</taxon>
        <taxon>Hexapoda</taxon>
        <taxon>Insecta</taxon>
        <taxon>Pterygota</taxon>
        <taxon>Neoptera</taxon>
        <taxon>Endopterygota</taxon>
        <taxon>Lepidoptera</taxon>
        <taxon>Glossata</taxon>
        <taxon>Ditrysia</taxon>
        <taxon>Noctuoidea</taxon>
        <taxon>Noctuidae</taxon>
        <taxon>Amphipyrinae</taxon>
        <taxon>Spodoptera</taxon>
    </lineage>
</organism>
<name>A0A2H1VS59_SPOFR</name>
<reference evidence="1" key="1">
    <citation type="submission" date="2016-07" db="EMBL/GenBank/DDBJ databases">
        <authorList>
            <person name="Bretaudeau A."/>
        </authorList>
    </citation>
    <scope>NUCLEOTIDE SEQUENCE</scope>
    <source>
        <strain evidence="1">Rice</strain>
        <tissue evidence="1">Whole body</tissue>
    </source>
</reference>
<proteinExistence type="predicted"/>
<dbReference type="AlphaFoldDB" id="A0A2H1VS59"/>